<keyword evidence="2" id="KW-1133">Transmembrane helix</keyword>
<name>A0A561UCD3_9ACTN</name>
<sequence length="191" mass="20348">MTPSKTAEPSARGRTERPTVPLMPPTVRKTVTVLHVVSSVGWLGLMLCLLTLGANALLTDDADTLRFSYRAADLLGDALIIPLALLALLTGLLLALGTRWGLFKHTWVATKFWLTLVAAAASIFELRARLHEAAHVVATHPTGPISAMDLGSLRSTLVVAPVVALAIYAANVTLSVVKPWGRRDKAKAKAS</sequence>
<comment type="caution">
    <text evidence="3">The sequence shown here is derived from an EMBL/GenBank/DDBJ whole genome shotgun (WGS) entry which is preliminary data.</text>
</comment>
<evidence type="ECO:0000256" key="2">
    <source>
        <dbReference type="SAM" id="Phobius"/>
    </source>
</evidence>
<dbReference type="Proteomes" id="UP000317940">
    <property type="component" value="Unassembled WGS sequence"/>
</dbReference>
<dbReference type="RefSeq" id="WP_145903302.1">
    <property type="nucleotide sequence ID" value="NZ_BAAAMZ010000043.1"/>
</dbReference>
<keyword evidence="4" id="KW-1185">Reference proteome</keyword>
<accession>A0A561UCD3</accession>
<evidence type="ECO:0000256" key="1">
    <source>
        <dbReference type="SAM" id="MobiDB-lite"/>
    </source>
</evidence>
<protein>
    <recommendedName>
        <fullName evidence="5">DUF2269 domain-containing protein</fullName>
    </recommendedName>
</protein>
<dbReference type="OrthoDB" id="8082651at2"/>
<reference evidence="3 4" key="1">
    <citation type="submission" date="2019-06" db="EMBL/GenBank/DDBJ databases">
        <title>Sequencing the genomes of 1000 actinobacteria strains.</title>
        <authorList>
            <person name="Klenk H.-P."/>
        </authorList>
    </citation>
    <scope>NUCLEOTIDE SEQUENCE [LARGE SCALE GENOMIC DNA]</scope>
    <source>
        <strain evidence="3 4">DSM 44826</strain>
    </source>
</reference>
<evidence type="ECO:0000313" key="3">
    <source>
        <dbReference type="EMBL" id="TWF97025.1"/>
    </source>
</evidence>
<proteinExistence type="predicted"/>
<feature type="transmembrane region" description="Helical" evidence="2">
    <location>
        <begin position="33"/>
        <end position="58"/>
    </location>
</feature>
<organism evidence="3 4">
    <name type="scientific">Kitasatospora viridis</name>
    <dbReference type="NCBI Taxonomy" id="281105"/>
    <lineage>
        <taxon>Bacteria</taxon>
        <taxon>Bacillati</taxon>
        <taxon>Actinomycetota</taxon>
        <taxon>Actinomycetes</taxon>
        <taxon>Kitasatosporales</taxon>
        <taxon>Streptomycetaceae</taxon>
        <taxon>Kitasatospora</taxon>
    </lineage>
</organism>
<evidence type="ECO:0000313" key="4">
    <source>
        <dbReference type="Proteomes" id="UP000317940"/>
    </source>
</evidence>
<keyword evidence="2" id="KW-0812">Transmembrane</keyword>
<dbReference type="EMBL" id="VIWT01000001">
    <property type="protein sequence ID" value="TWF97025.1"/>
    <property type="molecule type" value="Genomic_DNA"/>
</dbReference>
<keyword evidence="2" id="KW-0472">Membrane</keyword>
<feature type="transmembrane region" description="Helical" evidence="2">
    <location>
        <begin position="158"/>
        <end position="177"/>
    </location>
</feature>
<feature type="region of interest" description="Disordered" evidence="1">
    <location>
        <begin position="1"/>
        <end position="21"/>
    </location>
</feature>
<feature type="transmembrane region" description="Helical" evidence="2">
    <location>
        <begin position="78"/>
        <end position="96"/>
    </location>
</feature>
<dbReference type="AlphaFoldDB" id="A0A561UCD3"/>
<feature type="transmembrane region" description="Helical" evidence="2">
    <location>
        <begin position="108"/>
        <end position="124"/>
    </location>
</feature>
<evidence type="ECO:0008006" key="5">
    <source>
        <dbReference type="Google" id="ProtNLM"/>
    </source>
</evidence>
<gene>
    <name evidence="3" type="ORF">FHX73_11800</name>
</gene>